<evidence type="ECO:0000313" key="1">
    <source>
        <dbReference type="EMBL" id="VAW99151.1"/>
    </source>
</evidence>
<name>A0A3B1A4Z5_9ZZZZ</name>
<dbReference type="Pfam" id="PF05258">
    <property type="entry name" value="DciA"/>
    <property type="match status" value="1"/>
</dbReference>
<reference evidence="1" key="1">
    <citation type="submission" date="2018-06" db="EMBL/GenBank/DDBJ databases">
        <authorList>
            <person name="Zhirakovskaya E."/>
        </authorList>
    </citation>
    <scope>NUCLEOTIDE SEQUENCE</scope>
</reference>
<evidence type="ECO:0008006" key="2">
    <source>
        <dbReference type="Google" id="ProtNLM"/>
    </source>
</evidence>
<gene>
    <name evidence="1" type="ORF">MNBD_GAMMA22-1446</name>
</gene>
<organism evidence="1">
    <name type="scientific">hydrothermal vent metagenome</name>
    <dbReference type="NCBI Taxonomy" id="652676"/>
    <lineage>
        <taxon>unclassified sequences</taxon>
        <taxon>metagenomes</taxon>
        <taxon>ecological metagenomes</taxon>
    </lineage>
</organism>
<protein>
    <recommendedName>
        <fullName evidence="2">Zn-ribbon-containing, possibly RNA-binding protein and truncated derivatives</fullName>
    </recommendedName>
</protein>
<proteinExistence type="predicted"/>
<sequence length="150" mass="17312">MNSPKKIRKYLSNSSNEFENLITRALEISHLNAKLHSILDKSFKNHCDIANFRDATLIILTDSPAWLTRLRYQIPSLLKQLQQLPDFKGISQIKLRIQPKYVERKKRQLRREPISNLAASCLTTLADSVQDSELKTVLQQLASRSKTDHD</sequence>
<dbReference type="AlphaFoldDB" id="A0A3B1A4Z5"/>
<dbReference type="EMBL" id="UOFS01000039">
    <property type="protein sequence ID" value="VAW99151.1"/>
    <property type="molecule type" value="Genomic_DNA"/>
</dbReference>
<accession>A0A3B1A4Z5</accession>
<dbReference type="InterPro" id="IPR007922">
    <property type="entry name" value="DciA-like"/>
</dbReference>